<dbReference type="Pfam" id="PF24681">
    <property type="entry name" value="Kelch_KLHDC2_KLHL20_DRC7"/>
    <property type="match status" value="1"/>
</dbReference>
<gene>
    <name evidence="3" type="ORF">RhiirA5_487139</name>
</gene>
<dbReference type="GO" id="GO:0005737">
    <property type="term" value="C:cytoplasm"/>
    <property type="evidence" value="ECO:0007669"/>
    <property type="project" value="TreeGrafter"/>
</dbReference>
<sequence>MSKLLINLLISVLLSSAFVSTYAIYYPPSLYGQTSAYISSRLYIFGGTILNINNSVTFNHDIFYLDLSKPFNTTSVYPWSNELTTLDISHVNASACVGGAIQDNIFVFEGVPEVIQKSDGTIAPLIYKFDSQQKTVNPPQFNVTIDIPRRRSVQAVCDNQGKMYIFGGIDDFTSTGIFIYNRMDIFNTIELSYGWKVGNVTQSGGGRYGYSAVLLNNDEKIVYIGGRLLSGDYVRMNDIYIYNTKLNQWEYQNAGGTVPNVREGHSSVIIYGGSQADPQLAVLTLTEGNTFSWSTPNAKNPIPGLYLHSANLINSYYMFVTFGYLESTNRRNNEIYILDTSKPQEYSWITNFDPKNPPNVINSNGPAELNADDIAIQSKKVWILGSIIGCISGFVLSLAFIICLRQCDCCGIND</sequence>
<feature type="signal peptide" evidence="2">
    <location>
        <begin position="1"/>
        <end position="23"/>
    </location>
</feature>
<dbReference type="SUPFAM" id="SSF50965">
    <property type="entry name" value="Galactose oxidase, central domain"/>
    <property type="match status" value="1"/>
</dbReference>
<keyword evidence="2" id="KW-0732">Signal</keyword>
<protein>
    <recommendedName>
        <fullName evidence="5">Galactose oxidase</fullName>
    </recommendedName>
</protein>
<dbReference type="VEuPathDB" id="FungiDB:FUN_009751"/>
<feature type="transmembrane region" description="Helical" evidence="1">
    <location>
        <begin position="381"/>
        <end position="402"/>
    </location>
</feature>
<keyword evidence="1" id="KW-0472">Membrane</keyword>
<dbReference type="EMBL" id="LLXJ01000961">
    <property type="protein sequence ID" value="PKC04758.1"/>
    <property type="molecule type" value="Genomic_DNA"/>
</dbReference>
<evidence type="ECO:0000313" key="4">
    <source>
        <dbReference type="Proteomes" id="UP000232722"/>
    </source>
</evidence>
<dbReference type="GO" id="GO:0003682">
    <property type="term" value="F:chromatin binding"/>
    <property type="evidence" value="ECO:0007669"/>
    <property type="project" value="InterPro"/>
</dbReference>
<accession>A0A2N0PD62</accession>
<dbReference type="InterPro" id="IPR015915">
    <property type="entry name" value="Kelch-typ_b-propeller"/>
</dbReference>
<proteinExistence type="predicted"/>
<dbReference type="InterPro" id="IPR011043">
    <property type="entry name" value="Gal_Oxase/kelch_b-propeller"/>
</dbReference>
<dbReference type="PANTHER" id="PTHR46461:SF2">
    <property type="entry name" value="ATTRACTIN"/>
    <property type="match status" value="1"/>
</dbReference>
<organism evidence="3 4">
    <name type="scientific">Rhizophagus irregularis</name>
    <dbReference type="NCBI Taxonomy" id="588596"/>
    <lineage>
        <taxon>Eukaryota</taxon>
        <taxon>Fungi</taxon>
        <taxon>Fungi incertae sedis</taxon>
        <taxon>Mucoromycota</taxon>
        <taxon>Glomeromycotina</taxon>
        <taxon>Glomeromycetes</taxon>
        <taxon>Glomerales</taxon>
        <taxon>Glomeraceae</taxon>
        <taxon>Rhizophagus</taxon>
    </lineage>
</organism>
<keyword evidence="1" id="KW-0812">Transmembrane</keyword>
<dbReference type="PANTHER" id="PTHR46461">
    <property type="entry name" value="KELCH DOMAIN-CONTAINING PROTEIN 3"/>
    <property type="match status" value="1"/>
</dbReference>
<evidence type="ECO:0000313" key="3">
    <source>
        <dbReference type="EMBL" id="PKC04758.1"/>
    </source>
</evidence>
<evidence type="ECO:0000256" key="2">
    <source>
        <dbReference type="SAM" id="SignalP"/>
    </source>
</evidence>
<dbReference type="AlphaFoldDB" id="A0A2N0PD62"/>
<evidence type="ECO:0008006" key="5">
    <source>
        <dbReference type="Google" id="ProtNLM"/>
    </source>
</evidence>
<dbReference type="Proteomes" id="UP000232722">
    <property type="component" value="Unassembled WGS sequence"/>
</dbReference>
<reference evidence="3 4" key="2">
    <citation type="submission" date="2017-09" db="EMBL/GenBank/DDBJ databases">
        <title>Extensive intraspecific genome diversity in a model arbuscular mycorrhizal fungus.</title>
        <authorList>
            <person name="Chen E.C."/>
            <person name="Morin E."/>
            <person name="Beaudet D."/>
            <person name="Noel J."/>
            <person name="Ndikumana S."/>
            <person name="Charron P."/>
            <person name="St-Onge C."/>
            <person name="Giorgi J."/>
            <person name="Grigoriev I.V."/>
            <person name="Roux C."/>
            <person name="Martin F.M."/>
            <person name="Corradi N."/>
        </authorList>
    </citation>
    <scope>NUCLEOTIDE SEQUENCE [LARGE SCALE GENOMIC DNA]</scope>
    <source>
        <strain evidence="3 4">A5</strain>
    </source>
</reference>
<keyword evidence="1" id="KW-1133">Transmembrane helix</keyword>
<dbReference type="Gene3D" id="2.120.10.80">
    <property type="entry name" value="Kelch-type beta propeller"/>
    <property type="match status" value="1"/>
</dbReference>
<reference evidence="3 4" key="1">
    <citation type="submission" date="2016-04" db="EMBL/GenBank/DDBJ databases">
        <title>Genome analyses suggest a sexual origin of heterokaryosis in a supposedly ancient asexual fungus.</title>
        <authorList>
            <person name="Ropars J."/>
            <person name="Sedzielewska K."/>
            <person name="Noel J."/>
            <person name="Charron P."/>
            <person name="Farinelli L."/>
            <person name="Marton T."/>
            <person name="Kruger M."/>
            <person name="Pelin A."/>
            <person name="Brachmann A."/>
            <person name="Corradi N."/>
        </authorList>
    </citation>
    <scope>NUCLEOTIDE SEQUENCE [LARGE SCALE GENOMIC DNA]</scope>
    <source>
        <strain evidence="3 4">A5</strain>
    </source>
</reference>
<dbReference type="VEuPathDB" id="FungiDB:RhiirA1_439932"/>
<comment type="caution">
    <text evidence="3">The sequence shown here is derived from an EMBL/GenBank/DDBJ whole genome shotgun (WGS) entry which is preliminary data.</text>
</comment>
<feature type="chain" id="PRO_5014942567" description="Galactose oxidase" evidence="2">
    <location>
        <begin position="24"/>
        <end position="414"/>
    </location>
</feature>
<name>A0A2N0PD62_9GLOM</name>
<evidence type="ECO:0000256" key="1">
    <source>
        <dbReference type="SAM" id="Phobius"/>
    </source>
</evidence>
<dbReference type="InterPro" id="IPR052637">
    <property type="entry name" value="KLHDC3-like"/>
</dbReference>